<gene>
    <name evidence="2" type="ORF">MYCFIDRAFT_179682</name>
</gene>
<dbReference type="Proteomes" id="UP000016932">
    <property type="component" value="Unassembled WGS sequence"/>
</dbReference>
<dbReference type="HOGENOM" id="CLU_601475_0_0_1"/>
<dbReference type="EMBL" id="KB446565">
    <property type="protein sequence ID" value="EME77477.1"/>
    <property type="molecule type" value="Genomic_DNA"/>
</dbReference>
<feature type="region of interest" description="Disordered" evidence="1">
    <location>
        <begin position="212"/>
        <end position="231"/>
    </location>
</feature>
<evidence type="ECO:0000313" key="2">
    <source>
        <dbReference type="EMBL" id="EME77477.1"/>
    </source>
</evidence>
<dbReference type="GeneID" id="19334179"/>
<name>M3AJ19_PSEFD</name>
<proteinExistence type="predicted"/>
<evidence type="ECO:0000256" key="1">
    <source>
        <dbReference type="SAM" id="MobiDB-lite"/>
    </source>
</evidence>
<dbReference type="RefSeq" id="XP_007931908.1">
    <property type="nucleotide sequence ID" value="XM_007933717.1"/>
</dbReference>
<dbReference type="VEuPathDB" id="FungiDB:MYCFIDRAFT_179682"/>
<feature type="region of interest" description="Disordered" evidence="1">
    <location>
        <begin position="351"/>
        <end position="370"/>
    </location>
</feature>
<keyword evidence="3" id="KW-1185">Reference proteome</keyword>
<feature type="region of interest" description="Disordered" evidence="1">
    <location>
        <begin position="245"/>
        <end position="269"/>
    </location>
</feature>
<sequence>MSRKENTERTCGGAFDVQLHWKCRVLTVVRSHLSGDPEKMAKLSFTYNTNLGVTILLIIERQKLEQPAAKWDGTLLSNTDSIHSKAQSFRFRDLSDNQTAVVTNIVTTMTSLPDKNSPLIDILLYASSLTTLFIIHCAFHMREGVLSLDATEARLSRPTFTANRRLSLKSSKRGHFSHFSTKLSSLSLFHYAMWDSQHYDITIHSARRLQPTKRTQSVARRHQTASPLLRRGSIAEDDIQTLLCKRRGHSRLPQKKAPSSTSAPGIPKIPEQSTYAIHSSFSSDVIVERNVTAQKIPHWSIQGASLPPGRLKQKIPHRSIQVASPPPGRLKQFKSKGCGCEEEWHAKRTRSACSRSSDGHGLGPSTPKHGVLIPRESLLQRTYDDWQDPGKEIGRIGIVRDVLFLPVSSSMFMKFHSLGSTSSTIFLSMDIRHASKRDLAFTRLITNRHASPRSS</sequence>
<protein>
    <submittedName>
        <fullName evidence="2">Uncharacterized protein</fullName>
    </submittedName>
</protein>
<dbReference type="KEGG" id="pfj:MYCFIDRAFT_179682"/>
<feature type="compositionally biased region" description="Basic residues" evidence="1">
    <location>
        <begin position="245"/>
        <end position="254"/>
    </location>
</feature>
<reference evidence="2 3" key="1">
    <citation type="journal article" date="2012" name="PLoS Pathog.">
        <title>Diverse lifestyles and strategies of plant pathogenesis encoded in the genomes of eighteen Dothideomycetes fungi.</title>
        <authorList>
            <person name="Ohm R.A."/>
            <person name="Feau N."/>
            <person name="Henrissat B."/>
            <person name="Schoch C.L."/>
            <person name="Horwitz B.A."/>
            <person name="Barry K.W."/>
            <person name="Condon B.J."/>
            <person name="Copeland A.C."/>
            <person name="Dhillon B."/>
            <person name="Glaser F."/>
            <person name="Hesse C.N."/>
            <person name="Kosti I."/>
            <person name="LaButti K."/>
            <person name="Lindquist E.A."/>
            <person name="Lucas S."/>
            <person name="Salamov A.A."/>
            <person name="Bradshaw R.E."/>
            <person name="Ciuffetti L."/>
            <person name="Hamelin R.C."/>
            <person name="Kema G.H.J."/>
            <person name="Lawrence C."/>
            <person name="Scott J.A."/>
            <person name="Spatafora J.W."/>
            <person name="Turgeon B.G."/>
            <person name="de Wit P.J.G.M."/>
            <person name="Zhong S."/>
            <person name="Goodwin S.B."/>
            <person name="Grigoriev I.V."/>
        </authorList>
    </citation>
    <scope>NUCLEOTIDE SEQUENCE [LARGE SCALE GENOMIC DNA]</scope>
    <source>
        <strain evidence="2 3">CIRAD86</strain>
    </source>
</reference>
<dbReference type="AlphaFoldDB" id="M3AJ19"/>
<organism evidence="2 3">
    <name type="scientific">Pseudocercospora fijiensis (strain CIRAD86)</name>
    <name type="common">Black leaf streak disease fungus</name>
    <name type="synonym">Mycosphaerella fijiensis</name>
    <dbReference type="NCBI Taxonomy" id="383855"/>
    <lineage>
        <taxon>Eukaryota</taxon>
        <taxon>Fungi</taxon>
        <taxon>Dikarya</taxon>
        <taxon>Ascomycota</taxon>
        <taxon>Pezizomycotina</taxon>
        <taxon>Dothideomycetes</taxon>
        <taxon>Dothideomycetidae</taxon>
        <taxon>Mycosphaerellales</taxon>
        <taxon>Mycosphaerellaceae</taxon>
        <taxon>Pseudocercospora</taxon>
    </lineage>
</organism>
<accession>M3AJ19</accession>
<evidence type="ECO:0000313" key="3">
    <source>
        <dbReference type="Proteomes" id="UP000016932"/>
    </source>
</evidence>